<reference evidence="4" key="1">
    <citation type="submission" date="2016-10" db="EMBL/GenBank/DDBJ databases">
        <authorList>
            <person name="Varghese N."/>
            <person name="Submissions S."/>
        </authorList>
    </citation>
    <scope>NUCLEOTIDE SEQUENCE [LARGE SCALE GENOMIC DNA]</scope>
    <source>
        <strain evidence="4">Nm44</strain>
    </source>
</reference>
<dbReference type="InterPro" id="IPR025139">
    <property type="entry name" value="DUF4062"/>
</dbReference>
<dbReference type="PROSITE" id="PS50837">
    <property type="entry name" value="NACHT"/>
    <property type="match status" value="1"/>
</dbReference>
<dbReference type="EMBL" id="FOUB01000034">
    <property type="protein sequence ID" value="SFM53998.1"/>
    <property type="molecule type" value="Genomic_DNA"/>
</dbReference>
<dbReference type="Pfam" id="PF13271">
    <property type="entry name" value="DUF4062"/>
    <property type="match status" value="1"/>
</dbReference>
<evidence type="ECO:0000313" key="3">
    <source>
        <dbReference type="EMBL" id="SFM53998.1"/>
    </source>
</evidence>
<accession>A0A1I4RP27</accession>
<dbReference type="InterPro" id="IPR027417">
    <property type="entry name" value="P-loop_NTPase"/>
</dbReference>
<dbReference type="InterPro" id="IPR007111">
    <property type="entry name" value="NACHT_NTPase"/>
</dbReference>
<sequence length="811" mass="93520">MPVVETYHVFISSTWQDLKPERKAVEEVLQRMRETKLNGMEYFGSREETTREVSLQEVDISDIYIGIFAGRYGSGITEAEYRQALKKNLPCFIYFKEIEAIPDEWHEKDSLNAERLSALKKELTGRHTVTTFCEPHELAARITADLHRWITDKWIASFSNNKEAAGKQFTYDQLHYREVLLNKVKEYWIKGVLERALYTNALIELVLEDRPSAVEHPFIGLQAPIQTLPLGTEATDVFNQMGKGRTLLISGEPGAGKTIALLRLAKNWISRAESDTNLPIPVVFNLSSWYSQDLTIQRWLTQEFKNLYQVSKSTVEGWIKNQELLLLFDGLDEVKAEFREDCVRAINQFMQEYGMTELVVCCRRREYEALTNRLRLRGAICLQPISEDQITQYLTEAGEQLQGVQMLLEEDETLREIIKTPLLLSIVSLAYKNKKAADIARTGSLEERRKDIFDTYIEEMFNKEIIFKKPGTVHQYPPAHTKKWLGWLAQRMQKESQTVFLMEKIKPTWLSKSILFYRFSVALIFLLITALTGLITGTIIGVFCMKQFLCAISEPMPLFKNAMISYAKFMAYGLFVAVIAGWRSSANEIKLAETFNWSWKAPVRNGLRWATYALILLFFVGLFANITTQKEEFSLVLIFKISLEYAILIGISRSLIGGPIYSEEISRLRVNQGIWRSGKRGVFIGLITFSLIAIIYSIYYIYLQNYRIHDLEILEKEGFLISISSWFFTMIMGGLIGGWMNGGAAFIQHFTLRFLLWRRGNMPLRYAEFLNYASDRLFLQKVGGGYIFIHRMLLEHFAQMPLSNGVSTKIK</sequence>
<keyword evidence="1" id="KW-1133">Transmembrane helix</keyword>
<keyword evidence="1" id="KW-0812">Transmembrane</keyword>
<feature type="transmembrane region" description="Helical" evidence="1">
    <location>
        <begin position="633"/>
        <end position="661"/>
    </location>
</feature>
<dbReference type="AlphaFoldDB" id="A0A1I4RP27"/>
<proteinExistence type="predicted"/>
<organism evidence="3 4">
    <name type="scientific">Nitrosomonas communis</name>
    <dbReference type="NCBI Taxonomy" id="44574"/>
    <lineage>
        <taxon>Bacteria</taxon>
        <taxon>Pseudomonadati</taxon>
        <taxon>Pseudomonadota</taxon>
        <taxon>Betaproteobacteria</taxon>
        <taxon>Nitrosomonadales</taxon>
        <taxon>Nitrosomonadaceae</taxon>
        <taxon>Nitrosomonas</taxon>
    </lineage>
</organism>
<dbReference type="Proteomes" id="UP000183287">
    <property type="component" value="Unassembled WGS sequence"/>
</dbReference>
<dbReference type="Gene3D" id="3.40.50.300">
    <property type="entry name" value="P-loop containing nucleotide triphosphate hydrolases"/>
    <property type="match status" value="1"/>
</dbReference>
<evidence type="ECO:0000313" key="4">
    <source>
        <dbReference type="Proteomes" id="UP000183287"/>
    </source>
</evidence>
<keyword evidence="1" id="KW-0472">Membrane</keyword>
<dbReference type="OrthoDB" id="9810187at2"/>
<protein>
    <submittedName>
        <fullName evidence="3">NACHT domain-containing protein</fullName>
    </submittedName>
</protein>
<keyword evidence="4" id="KW-1185">Reference proteome</keyword>
<feature type="domain" description="NACHT" evidence="2">
    <location>
        <begin position="245"/>
        <end position="334"/>
    </location>
</feature>
<name>A0A1I4RP27_9PROT</name>
<feature type="transmembrane region" description="Helical" evidence="1">
    <location>
        <begin position="609"/>
        <end position="627"/>
    </location>
</feature>
<dbReference type="SUPFAM" id="SSF52540">
    <property type="entry name" value="P-loop containing nucleoside triphosphate hydrolases"/>
    <property type="match status" value="1"/>
</dbReference>
<feature type="transmembrane region" description="Helical" evidence="1">
    <location>
        <begin position="682"/>
        <end position="703"/>
    </location>
</feature>
<feature type="transmembrane region" description="Helical" evidence="1">
    <location>
        <begin position="515"/>
        <end position="543"/>
    </location>
</feature>
<dbReference type="RefSeq" id="WP_074905886.1">
    <property type="nucleotide sequence ID" value="NZ_FOUB01000034.1"/>
</dbReference>
<feature type="transmembrane region" description="Helical" evidence="1">
    <location>
        <begin position="723"/>
        <end position="756"/>
    </location>
</feature>
<dbReference type="Pfam" id="PF05729">
    <property type="entry name" value="NACHT"/>
    <property type="match status" value="1"/>
</dbReference>
<gene>
    <name evidence="3" type="ORF">SAMN05421863_103422</name>
</gene>
<evidence type="ECO:0000259" key="2">
    <source>
        <dbReference type="PROSITE" id="PS50837"/>
    </source>
</evidence>
<feature type="transmembrane region" description="Helical" evidence="1">
    <location>
        <begin position="563"/>
        <end position="582"/>
    </location>
</feature>
<evidence type="ECO:0000256" key="1">
    <source>
        <dbReference type="SAM" id="Phobius"/>
    </source>
</evidence>